<dbReference type="Proteomes" id="UP000824109">
    <property type="component" value="Unassembled WGS sequence"/>
</dbReference>
<dbReference type="SUPFAM" id="SSF51215">
    <property type="entry name" value="Regulatory protein AraC"/>
    <property type="match status" value="1"/>
</dbReference>
<dbReference type="Gene3D" id="1.10.10.60">
    <property type="entry name" value="Homeodomain-like"/>
    <property type="match status" value="2"/>
</dbReference>
<evidence type="ECO:0000259" key="4">
    <source>
        <dbReference type="PROSITE" id="PS01124"/>
    </source>
</evidence>
<keyword evidence="2" id="KW-0238">DNA-binding</keyword>
<keyword evidence="1" id="KW-0805">Transcription regulation</keyword>
<dbReference type="Pfam" id="PF02311">
    <property type="entry name" value="AraC_binding"/>
    <property type="match status" value="1"/>
</dbReference>
<reference evidence="5" key="2">
    <citation type="journal article" date="2021" name="PeerJ">
        <title>Extensive microbial diversity within the chicken gut microbiome revealed by metagenomics and culture.</title>
        <authorList>
            <person name="Gilroy R."/>
            <person name="Ravi A."/>
            <person name="Getino M."/>
            <person name="Pursley I."/>
            <person name="Horton D.L."/>
            <person name="Alikhan N.F."/>
            <person name="Baker D."/>
            <person name="Gharbi K."/>
            <person name="Hall N."/>
            <person name="Watson M."/>
            <person name="Adriaenssens E.M."/>
            <person name="Foster-Nyarko E."/>
            <person name="Jarju S."/>
            <person name="Secka A."/>
            <person name="Antonio M."/>
            <person name="Oren A."/>
            <person name="Chaudhuri R.R."/>
            <person name="La Ragione R."/>
            <person name="Hildebrand F."/>
            <person name="Pallen M.J."/>
        </authorList>
    </citation>
    <scope>NUCLEOTIDE SEQUENCE</scope>
    <source>
        <strain evidence="5">USAMLcec3-3695</strain>
    </source>
</reference>
<protein>
    <submittedName>
        <fullName evidence="5">Helix-turn-helix domain-containing protein</fullName>
    </submittedName>
</protein>
<dbReference type="EMBL" id="DVNB01000044">
    <property type="protein sequence ID" value="HIU56978.1"/>
    <property type="molecule type" value="Genomic_DNA"/>
</dbReference>
<dbReference type="PROSITE" id="PS01124">
    <property type="entry name" value="HTH_ARAC_FAMILY_2"/>
    <property type="match status" value="1"/>
</dbReference>
<evidence type="ECO:0000256" key="3">
    <source>
        <dbReference type="ARBA" id="ARBA00023163"/>
    </source>
</evidence>
<dbReference type="Gene3D" id="2.60.120.280">
    <property type="entry name" value="Regulatory protein AraC"/>
    <property type="match status" value="1"/>
</dbReference>
<name>A0A9D1SES6_9FIRM</name>
<dbReference type="InterPro" id="IPR018060">
    <property type="entry name" value="HTH_AraC"/>
</dbReference>
<evidence type="ECO:0000313" key="5">
    <source>
        <dbReference type="EMBL" id="HIU56978.1"/>
    </source>
</evidence>
<feature type="domain" description="HTH araC/xylS-type" evidence="4">
    <location>
        <begin position="184"/>
        <end position="282"/>
    </location>
</feature>
<dbReference type="Pfam" id="PF12833">
    <property type="entry name" value="HTH_18"/>
    <property type="match status" value="1"/>
</dbReference>
<dbReference type="SUPFAM" id="SSF46689">
    <property type="entry name" value="Homeodomain-like"/>
    <property type="match status" value="2"/>
</dbReference>
<evidence type="ECO:0000313" key="6">
    <source>
        <dbReference type="Proteomes" id="UP000824109"/>
    </source>
</evidence>
<dbReference type="PANTHER" id="PTHR43280:SF2">
    <property type="entry name" value="HTH-TYPE TRANSCRIPTIONAL REGULATOR EXSA"/>
    <property type="match status" value="1"/>
</dbReference>
<sequence length="284" mass="32394">MGKYNELISDESLWLSATPTEAALSLPFHVTEAGHFLAQNGYTVKRDRHESFLMLYTLRGTGTIRSGETEFELAGQNACVIDCHIPHEYFCHDDWEFFWLHFDGASASAILDMLSPNGPHSVDMSRADGFSDIMPQIFSLIPNGDIESCLKLSGKVHSMLCILTSAAIKTERGNAKSGVKRDIDSVIEYIAENYKDQISVDDMIERIHISKYYFIRIFRRMMGVTPYSYLTNYRINRSKELLRSTSMSITDISEECGFLDPGNFIAQFKKRTGMRPLQYRRDFS</sequence>
<dbReference type="GO" id="GO:0003700">
    <property type="term" value="F:DNA-binding transcription factor activity"/>
    <property type="evidence" value="ECO:0007669"/>
    <property type="project" value="InterPro"/>
</dbReference>
<dbReference type="GO" id="GO:0043565">
    <property type="term" value="F:sequence-specific DNA binding"/>
    <property type="evidence" value="ECO:0007669"/>
    <property type="project" value="InterPro"/>
</dbReference>
<accession>A0A9D1SES6</accession>
<comment type="caution">
    <text evidence="5">The sequence shown here is derived from an EMBL/GenBank/DDBJ whole genome shotgun (WGS) entry which is preliminary data.</text>
</comment>
<proteinExistence type="predicted"/>
<keyword evidence="3" id="KW-0804">Transcription</keyword>
<evidence type="ECO:0000256" key="1">
    <source>
        <dbReference type="ARBA" id="ARBA00023015"/>
    </source>
</evidence>
<organism evidence="5 6">
    <name type="scientific">Candidatus Ornithomonoglobus merdipullorum</name>
    <dbReference type="NCBI Taxonomy" id="2840895"/>
    <lineage>
        <taxon>Bacteria</taxon>
        <taxon>Bacillati</taxon>
        <taxon>Bacillota</taxon>
        <taxon>Clostridia</taxon>
        <taxon>Candidatus Ornithomonoglobus</taxon>
    </lineage>
</organism>
<dbReference type="InterPro" id="IPR020449">
    <property type="entry name" value="Tscrpt_reg_AraC-type_HTH"/>
</dbReference>
<gene>
    <name evidence="5" type="ORF">IAA61_04080</name>
</gene>
<dbReference type="PANTHER" id="PTHR43280">
    <property type="entry name" value="ARAC-FAMILY TRANSCRIPTIONAL REGULATOR"/>
    <property type="match status" value="1"/>
</dbReference>
<evidence type="ECO:0000256" key="2">
    <source>
        <dbReference type="ARBA" id="ARBA00023125"/>
    </source>
</evidence>
<dbReference type="InterPro" id="IPR003313">
    <property type="entry name" value="AraC-bd"/>
</dbReference>
<dbReference type="SMART" id="SM00342">
    <property type="entry name" value="HTH_ARAC"/>
    <property type="match status" value="1"/>
</dbReference>
<dbReference type="InterPro" id="IPR037923">
    <property type="entry name" value="HTH-like"/>
</dbReference>
<dbReference type="AlphaFoldDB" id="A0A9D1SES6"/>
<dbReference type="PRINTS" id="PR00032">
    <property type="entry name" value="HTHARAC"/>
</dbReference>
<reference evidence="5" key="1">
    <citation type="submission" date="2020-10" db="EMBL/GenBank/DDBJ databases">
        <authorList>
            <person name="Gilroy R."/>
        </authorList>
    </citation>
    <scope>NUCLEOTIDE SEQUENCE</scope>
    <source>
        <strain evidence="5">USAMLcec3-3695</strain>
    </source>
</reference>
<dbReference type="InterPro" id="IPR009057">
    <property type="entry name" value="Homeodomain-like_sf"/>
</dbReference>